<accession>A0A0A8XUG4</accession>
<dbReference type="AlphaFoldDB" id="A0A0A8XUG4"/>
<protein>
    <submittedName>
        <fullName evidence="1">Uncharacterized protein</fullName>
    </submittedName>
</protein>
<dbReference type="EMBL" id="GBRH01280384">
    <property type="protein sequence ID" value="JAD17511.1"/>
    <property type="molecule type" value="Transcribed_RNA"/>
</dbReference>
<proteinExistence type="predicted"/>
<reference evidence="1" key="2">
    <citation type="journal article" date="2015" name="Data Brief">
        <title>Shoot transcriptome of the giant reed, Arundo donax.</title>
        <authorList>
            <person name="Barrero R.A."/>
            <person name="Guerrero F.D."/>
            <person name="Moolhuijzen P."/>
            <person name="Goolsby J.A."/>
            <person name="Tidwell J."/>
            <person name="Bellgard S.E."/>
            <person name="Bellgard M.I."/>
        </authorList>
    </citation>
    <scope>NUCLEOTIDE SEQUENCE</scope>
    <source>
        <tissue evidence="1">Shoot tissue taken approximately 20 cm above the soil surface</tissue>
    </source>
</reference>
<organism evidence="1">
    <name type="scientific">Arundo donax</name>
    <name type="common">Giant reed</name>
    <name type="synonym">Donax arundinaceus</name>
    <dbReference type="NCBI Taxonomy" id="35708"/>
    <lineage>
        <taxon>Eukaryota</taxon>
        <taxon>Viridiplantae</taxon>
        <taxon>Streptophyta</taxon>
        <taxon>Embryophyta</taxon>
        <taxon>Tracheophyta</taxon>
        <taxon>Spermatophyta</taxon>
        <taxon>Magnoliopsida</taxon>
        <taxon>Liliopsida</taxon>
        <taxon>Poales</taxon>
        <taxon>Poaceae</taxon>
        <taxon>PACMAD clade</taxon>
        <taxon>Arundinoideae</taxon>
        <taxon>Arundineae</taxon>
        <taxon>Arundo</taxon>
    </lineage>
</organism>
<name>A0A0A8XUG4_ARUDO</name>
<reference evidence="1" key="1">
    <citation type="submission" date="2014-09" db="EMBL/GenBank/DDBJ databases">
        <authorList>
            <person name="Magalhaes I.L.F."/>
            <person name="Oliveira U."/>
            <person name="Santos F.R."/>
            <person name="Vidigal T.H.D.A."/>
            <person name="Brescovit A.D."/>
            <person name="Santos A.J."/>
        </authorList>
    </citation>
    <scope>NUCLEOTIDE SEQUENCE</scope>
    <source>
        <tissue evidence="1">Shoot tissue taken approximately 20 cm above the soil surface</tissue>
    </source>
</reference>
<sequence length="26" mass="3087">MHPIHSFLAMLQNDNRVVSIFPPKMY</sequence>
<evidence type="ECO:0000313" key="1">
    <source>
        <dbReference type="EMBL" id="JAD17511.1"/>
    </source>
</evidence>